<evidence type="ECO:0000313" key="2">
    <source>
        <dbReference type="EMBL" id="KAB1656713.1"/>
    </source>
</evidence>
<proteinExistence type="predicted"/>
<dbReference type="RefSeq" id="WP_158040727.1">
    <property type="nucleotide sequence ID" value="NZ_JACCFV010000001.1"/>
</dbReference>
<dbReference type="EMBL" id="WBJZ01000011">
    <property type="protein sequence ID" value="KAB1656713.1"/>
    <property type="molecule type" value="Genomic_DNA"/>
</dbReference>
<gene>
    <name evidence="2" type="ORF">F8O01_10020</name>
</gene>
<name>A0A7J5BQZ9_9MICO</name>
<comment type="caution">
    <text evidence="2">The sequence shown here is derived from an EMBL/GenBank/DDBJ whole genome shotgun (WGS) entry which is preliminary data.</text>
</comment>
<keyword evidence="3" id="KW-1185">Reference proteome</keyword>
<dbReference type="AlphaFoldDB" id="A0A7J5BQZ9"/>
<reference evidence="2 3" key="1">
    <citation type="submission" date="2019-09" db="EMBL/GenBank/DDBJ databases">
        <title>Phylogeny of genus Pseudoclavibacter and closely related genus.</title>
        <authorList>
            <person name="Li Y."/>
        </authorList>
    </citation>
    <scope>NUCLEOTIDE SEQUENCE [LARGE SCALE GENOMIC DNA]</scope>
    <source>
        <strain evidence="2 3">DSM 23821</strain>
    </source>
</reference>
<evidence type="ECO:0000256" key="1">
    <source>
        <dbReference type="SAM" id="Phobius"/>
    </source>
</evidence>
<keyword evidence="1" id="KW-0812">Transmembrane</keyword>
<feature type="transmembrane region" description="Helical" evidence="1">
    <location>
        <begin position="175"/>
        <end position="200"/>
    </location>
</feature>
<feature type="transmembrane region" description="Helical" evidence="1">
    <location>
        <begin position="61"/>
        <end position="82"/>
    </location>
</feature>
<feature type="transmembrane region" description="Helical" evidence="1">
    <location>
        <begin position="94"/>
        <end position="119"/>
    </location>
</feature>
<organism evidence="2 3">
    <name type="scientific">Pseudoclavibacter chungangensis</name>
    <dbReference type="NCBI Taxonomy" id="587635"/>
    <lineage>
        <taxon>Bacteria</taxon>
        <taxon>Bacillati</taxon>
        <taxon>Actinomycetota</taxon>
        <taxon>Actinomycetes</taxon>
        <taxon>Micrococcales</taxon>
        <taxon>Microbacteriaceae</taxon>
        <taxon>Pseudoclavibacter</taxon>
    </lineage>
</organism>
<feature type="transmembrane region" description="Helical" evidence="1">
    <location>
        <begin position="20"/>
        <end position="41"/>
    </location>
</feature>
<evidence type="ECO:0000313" key="3">
    <source>
        <dbReference type="Proteomes" id="UP000467240"/>
    </source>
</evidence>
<feature type="transmembrane region" description="Helical" evidence="1">
    <location>
        <begin position="147"/>
        <end position="168"/>
    </location>
</feature>
<sequence>MRIRAVVRLHTRNPFGTYLFPFAIGGIAFAVILIVGLIAAISTNDAEDLAAMNEGMRWNGAVWAILGPLIGVGVGAMTQYFPLSLGLGLTRREFLVGTSVVFLATAALYAIVITLLNWLEVATNGYGLHVRMFDVVWVGMDSPWRTLVQTFLLLCAFLFLGAASATVVKRFGQLVLWLVIGVGVLAVVIGSSAVTLAGSWPEVAAWVVDAQWGLWMSLLALLALVGAAAWVLLVRRAPVR</sequence>
<keyword evidence="1" id="KW-0472">Membrane</keyword>
<accession>A0A7J5BQZ9</accession>
<keyword evidence="1" id="KW-1133">Transmembrane helix</keyword>
<dbReference type="Proteomes" id="UP000467240">
    <property type="component" value="Unassembled WGS sequence"/>
</dbReference>
<dbReference type="OrthoDB" id="3209791at2"/>
<feature type="transmembrane region" description="Helical" evidence="1">
    <location>
        <begin position="212"/>
        <end position="234"/>
    </location>
</feature>
<protein>
    <submittedName>
        <fullName evidence="2">Uncharacterized protein</fullName>
    </submittedName>
</protein>